<dbReference type="EMBL" id="JACXWD010000017">
    <property type="protein sequence ID" value="MBD3867847.1"/>
    <property type="molecule type" value="Genomic_DNA"/>
</dbReference>
<dbReference type="InterPro" id="IPR001789">
    <property type="entry name" value="Sig_transdc_resp-reg_receiver"/>
</dbReference>
<evidence type="ECO:0000313" key="6">
    <source>
        <dbReference type="Proteomes" id="UP000648239"/>
    </source>
</evidence>
<evidence type="ECO:0000256" key="2">
    <source>
        <dbReference type="PROSITE-ProRule" id="PRU00169"/>
    </source>
</evidence>
<feature type="domain" description="Response regulatory" evidence="4">
    <location>
        <begin position="5"/>
        <end position="123"/>
    </location>
</feature>
<feature type="region of interest" description="Disordered" evidence="3">
    <location>
        <begin position="134"/>
        <end position="175"/>
    </location>
</feature>
<dbReference type="Pfam" id="PF00072">
    <property type="entry name" value="Response_reg"/>
    <property type="match status" value="1"/>
</dbReference>
<keyword evidence="1" id="KW-0597">Phosphoprotein</keyword>
<dbReference type="SUPFAM" id="SSF52172">
    <property type="entry name" value="CheY-like"/>
    <property type="match status" value="1"/>
</dbReference>
<feature type="compositionally biased region" description="Low complexity" evidence="3">
    <location>
        <begin position="134"/>
        <end position="147"/>
    </location>
</feature>
<reference evidence="5 6" key="1">
    <citation type="submission" date="2020-08" db="EMBL/GenBank/DDBJ databases">
        <title>Acidobacteriota in marine sediments use diverse sulfur dissimilation pathways.</title>
        <authorList>
            <person name="Wasmund K."/>
        </authorList>
    </citation>
    <scope>NUCLEOTIDE SEQUENCE [LARGE SCALE GENOMIC DNA]</scope>
    <source>
        <strain evidence="5">MAG AM4</strain>
    </source>
</reference>
<sequence length="175" mass="19240">MSDYTILLVDYEPRSIQQLQGCLLGAGFHVEVVHDGLAALEKFKELRPSMVLLEAMLPKKHGFEVCQELKATPEGKNTPVAIITSVYKGRRYRTQATHLYGCDEYIEKPVEDTTLVEICRRLLKVVAPVAVPAEEAEASTEPKASEPVGPITEEDIDQTLENLAFGTPDQNSAAG</sequence>
<dbReference type="InterPro" id="IPR050595">
    <property type="entry name" value="Bact_response_regulator"/>
</dbReference>
<organism evidence="5 6">
    <name type="scientific">Candidatus Polarisedimenticola svalbardensis</name>
    <dbReference type="NCBI Taxonomy" id="2886004"/>
    <lineage>
        <taxon>Bacteria</taxon>
        <taxon>Pseudomonadati</taxon>
        <taxon>Acidobacteriota</taxon>
        <taxon>Candidatus Polarisedimenticolia</taxon>
        <taxon>Candidatus Polarisedimenticolales</taxon>
        <taxon>Candidatus Polarisedimenticolaceae</taxon>
        <taxon>Candidatus Polarisedimenticola</taxon>
    </lineage>
</organism>
<evidence type="ECO:0000256" key="1">
    <source>
        <dbReference type="ARBA" id="ARBA00022553"/>
    </source>
</evidence>
<evidence type="ECO:0000313" key="5">
    <source>
        <dbReference type="EMBL" id="MBD3867847.1"/>
    </source>
</evidence>
<comment type="caution">
    <text evidence="2">Lacks conserved residue(s) required for the propagation of feature annotation.</text>
</comment>
<gene>
    <name evidence="5" type="ORF">IFK94_06975</name>
</gene>
<accession>A0A8J6XZW2</accession>
<dbReference type="Proteomes" id="UP000648239">
    <property type="component" value="Unassembled WGS sequence"/>
</dbReference>
<dbReference type="Gene3D" id="3.40.50.2300">
    <property type="match status" value="1"/>
</dbReference>
<comment type="caution">
    <text evidence="5">The sequence shown here is derived from an EMBL/GenBank/DDBJ whole genome shotgun (WGS) entry which is preliminary data.</text>
</comment>
<proteinExistence type="predicted"/>
<name>A0A8J6XZW2_9BACT</name>
<dbReference type="SMART" id="SM00448">
    <property type="entry name" value="REC"/>
    <property type="match status" value="1"/>
</dbReference>
<dbReference type="GO" id="GO:0000160">
    <property type="term" value="P:phosphorelay signal transduction system"/>
    <property type="evidence" value="ECO:0007669"/>
    <property type="project" value="InterPro"/>
</dbReference>
<dbReference type="PANTHER" id="PTHR44591">
    <property type="entry name" value="STRESS RESPONSE REGULATOR PROTEIN 1"/>
    <property type="match status" value="1"/>
</dbReference>
<evidence type="ECO:0000256" key="3">
    <source>
        <dbReference type="SAM" id="MobiDB-lite"/>
    </source>
</evidence>
<dbReference type="PANTHER" id="PTHR44591:SF3">
    <property type="entry name" value="RESPONSE REGULATORY DOMAIN-CONTAINING PROTEIN"/>
    <property type="match status" value="1"/>
</dbReference>
<dbReference type="PROSITE" id="PS50110">
    <property type="entry name" value="RESPONSE_REGULATORY"/>
    <property type="match status" value="1"/>
</dbReference>
<dbReference type="InterPro" id="IPR011006">
    <property type="entry name" value="CheY-like_superfamily"/>
</dbReference>
<protein>
    <submittedName>
        <fullName evidence="5">Response regulator</fullName>
    </submittedName>
</protein>
<evidence type="ECO:0000259" key="4">
    <source>
        <dbReference type="PROSITE" id="PS50110"/>
    </source>
</evidence>
<dbReference type="AlphaFoldDB" id="A0A8J6XZW2"/>